<feature type="region of interest" description="Disordered" evidence="8">
    <location>
        <begin position="132"/>
        <end position="178"/>
    </location>
</feature>
<dbReference type="SUPFAM" id="SSF57667">
    <property type="entry name" value="beta-beta-alpha zinc fingers"/>
    <property type="match status" value="1"/>
</dbReference>
<evidence type="ECO:0000256" key="4">
    <source>
        <dbReference type="ARBA" id="ARBA00022833"/>
    </source>
</evidence>
<sequence length="211" mass="23956">MARYCDYCHSYLTHDTPSVRKSHVVGKNHLRLVADYYCNKARQTRQPLLQRKRSTRKQRLRDRRTGTAAAAAVPPRRIPLHCDSNRTKRLLQSQTTAYEHHSTAPPPLVTLYRGSPGFAKVFVPECRLDTAQSAQQDRLPQRANRRAADPATTTAAEPARSRDRQPNPHPHSALPPPRVLARWATAPPLVYADDTPAHTTVRDITRRLGRR</sequence>
<dbReference type="PANTHER" id="PTHR31148">
    <property type="entry name" value="U1 SMALL NUCLEAR RIBONUCLEOPROTEIN C"/>
    <property type="match status" value="1"/>
</dbReference>
<dbReference type="GO" id="GO:0030627">
    <property type="term" value="F:pre-mRNA 5'-splice site binding"/>
    <property type="evidence" value="ECO:0007669"/>
    <property type="project" value="InterPro"/>
</dbReference>
<dbReference type="EMBL" id="LT598469">
    <property type="protein sequence ID" value="SCV00654.1"/>
    <property type="molecule type" value="Genomic_DNA"/>
</dbReference>
<keyword evidence="7" id="KW-0687">Ribonucleoprotein</keyword>
<feature type="domain" description="Matrin-type" evidence="9">
    <location>
        <begin position="3"/>
        <end position="35"/>
    </location>
</feature>
<dbReference type="OrthoDB" id="76567at2759"/>
<evidence type="ECO:0000256" key="7">
    <source>
        <dbReference type="ARBA" id="ARBA00023274"/>
    </source>
</evidence>
<accession>A0A1G4K984</accession>
<keyword evidence="2" id="KW-0479">Metal-binding</keyword>
<dbReference type="Proteomes" id="UP000191024">
    <property type="component" value="Chromosome G"/>
</dbReference>
<feature type="compositionally biased region" description="Pro residues" evidence="8">
    <location>
        <begin position="167"/>
        <end position="178"/>
    </location>
</feature>
<protein>
    <submittedName>
        <fullName evidence="10">LAMI_0G06480g1_1</fullName>
    </submittedName>
</protein>
<comment type="subcellular location">
    <subcellularLocation>
        <location evidence="1">Nucleus</location>
    </subcellularLocation>
</comment>
<keyword evidence="6" id="KW-0539">Nucleus</keyword>
<dbReference type="InterPro" id="IPR036236">
    <property type="entry name" value="Znf_C2H2_sf"/>
</dbReference>
<name>A0A1G4K984_9SACH</name>
<dbReference type="InterPro" id="IPR013085">
    <property type="entry name" value="U1-CZ_Znf_C2H2"/>
</dbReference>
<evidence type="ECO:0000259" key="9">
    <source>
        <dbReference type="PROSITE" id="PS50171"/>
    </source>
</evidence>
<dbReference type="STRING" id="1230905.A0A1G4K984"/>
<evidence type="ECO:0000256" key="6">
    <source>
        <dbReference type="ARBA" id="ARBA00023242"/>
    </source>
</evidence>
<feature type="compositionally biased region" description="Low complexity" evidence="8">
    <location>
        <begin position="149"/>
        <end position="158"/>
    </location>
</feature>
<feature type="region of interest" description="Disordered" evidence="8">
    <location>
        <begin position="51"/>
        <end position="72"/>
    </location>
</feature>
<dbReference type="GO" id="GO:0008270">
    <property type="term" value="F:zinc ion binding"/>
    <property type="evidence" value="ECO:0007669"/>
    <property type="project" value="UniProtKB-KW"/>
</dbReference>
<keyword evidence="4" id="KW-0862">Zinc</keyword>
<evidence type="ECO:0000256" key="2">
    <source>
        <dbReference type="ARBA" id="ARBA00022723"/>
    </source>
</evidence>
<dbReference type="AlphaFoldDB" id="A0A1G4K984"/>
<dbReference type="InterPro" id="IPR017340">
    <property type="entry name" value="U1_snRNP-C"/>
</dbReference>
<dbReference type="GO" id="GO:0005685">
    <property type="term" value="C:U1 snRNP"/>
    <property type="evidence" value="ECO:0007669"/>
    <property type="project" value="InterPro"/>
</dbReference>
<dbReference type="InterPro" id="IPR003604">
    <property type="entry name" value="Matrin/U1-like-C_Znf_C2H2"/>
</dbReference>
<dbReference type="Gene3D" id="3.30.160.60">
    <property type="entry name" value="Classic Zinc Finger"/>
    <property type="match status" value="1"/>
</dbReference>
<dbReference type="GO" id="GO:0000395">
    <property type="term" value="P:mRNA 5'-splice site recognition"/>
    <property type="evidence" value="ECO:0007669"/>
    <property type="project" value="InterPro"/>
</dbReference>
<keyword evidence="3" id="KW-0863">Zinc-finger</keyword>
<dbReference type="SMART" id="SM00451">
    <property type="entry name" value="ZnF_U1"/>
    <property type="match status" value="1"/>
</dbReference>
<proteinExistence type="predicted"/>
<dbReference type="InterPro" id="IPR000690">
    <property type="entry name" value="Matrin/U1-C_Znf_C2H2"/>
</dbReference>
<evidence type="ECO:0000313" key="10">
    <source>
        <dbReference type="EMBL" id="SCV00654.1"/>
    </source>
</evidence>
<dbReference type="Pfam" id="PF06220">
    <property type="entry name" value="zf-U1"/>
    <property type="match status" value="1"/>
</dbReference>
<evidence type="ECO:0000256" key="5">
    <source>
        <dbReference type="ARBA" id="ARBA00022884"/>
    </source>
</evidence>
<keyword evidence="11" id="KW-1185">Reference proteome</keyword>
<evidence type="ECO:0000256" key="3">
    <source>
        <dbReference type="ARBA" id="ARBA00022771"/>
    </source>
</evidence>
<organism evidence="10 11">
    <name type="scientific">Lachancea mirantina</name>
    <dbReference type="NCBI Taxonomy" id="1230905"/>
    <lineage>
        <taxon>Eukaryota</taxon>
        <taxon>Fungi</taxon>
        <taxon>Dikarya</taxon>
        <taxon>Ascomycota</taxon>
        <taxon>Saccharomycotina</taxon>
        <taxon>Saccharomycetes</taxon>
        <taxon>Saccharomycetales</taxon>
        <taxon>Saccharomycetaceae</taxon>
        <taxon>Lachancea</taxon>
    </lineage>
</organism>
<dbReference type="PANTHER" id="PTHR31148:SF1">
    <property type="entry name" value="U1 SMALL NUCLEAR RIBONUCLEOPROTEIN C"/>
    <property type="match status" value="1"/>
</dbReference>
<evidence type="ECO:0000256" key="8">
    <source>
        <dbReference type="SAM" id="MobiDB-lite"/>
    </source>
</evidence>
<dbReference type="PROSITE" id="PS50171">
    <property type="entry name" value="ZF_MATRIN"/>
    <property type="match status" value="1"/>
</dbReference>
<feature type="compositionally biased region" description="Basic residues" evidence="8">
    <location>
        <begin position="51"/>
        <end position="62"/>
    </location>
</feature>
<evidence type="ECO:0000256" key="1">
    <source>
        <dbReference type="ARBA" id="ARBA00004123"/>
    </source>
</evidence>
<gene>
    <name evidence="10" type="ORF">LAMI_0G06480G</name>
</gene>
<reference evidence="10 11" key="1">
    <citation type="submission" date="2016-03" db="EMBL/GenBank/DDBJ databases">
        <authorList>
            <person name="Devillers H."/>
        </authorList>
    </citation>
    <scope>NUCLEOTIDE SEQUENCE [LARGE SCALE GENOMIC DNA]</scope>
    <source>
        <strain evidence="10">CBS 11717</strain>
    </source>
</reference>
<keyword evidence="5" id="KW-0694">RNA-binding</keyword>
<evidence type="ECO:0000313" key="11">
    <source>
        <dbReference type="Proteomes" id="UP000191024"/>
    </source>
</evidence>